<feature type="domain" description="Solute-binding protein family 3/N-terminal" evidence="1">
    <location>
        <begin position="8"/>
        <end position="230"/>
    </location>
</feature>
<dbReference type="AlphaFoldDB" id="A0A2S3UMQ2"/>
<evidence type="ECO:0000313" key="3">
    <source>
        <dbReference type="Proteomes" id="UP000236959"/>
    </source>
</evidence>
<name>A0A2S3UMQ2_9HYPH</name>
<sequence length="231" mass="25993">MPAFAEPEITIVSPELGEGLQSNDNKGHYPELAHEVLDRTGKAYSYSVLPLKRVLSELTTGQADCVFGMDKRFLRKFGIDTQNLVESDPVLVSRQHIFTPPGAKLLTDLKSLRNKSVAILNGSNLEKTLKRQGVNFVLVNSQEAKLKMLQLHRVDAIMGWMPDMYLTADYFGIEKPDYDPQAVLTTTDVKLICRDDDTGRALVSATNEVIWRFRADSTFQRINEQWSGALF</sequence>
<reference evidence="2 3" key="1">
    <citation type="submission" date="2018-01" db="EMBL/GenBank/DDBJ databases">
        <title>Genomic Encyclopedia of Archaeal and Bacterial Type Strains, Phase II (KMG-II): from individual species to whole genera.</title>
        <authorList>
            <person name="Goeker M."/>
        </authorList>
    </citation>
    <scope>NUCLEOTIDE SEQUENCE [LARGE SCALE GENOMIC DNA]</scope>
    <source>
        <strain evidence="2 3">DSM 17023</strain>
    </source>
</reference>
<dbReference type="Proteomes" id="UP000236959">
    <property type="component" value="Unassembled WGS sequence"/>
</dbReference>
<evidence type="ECO:0000313" key="2">
    <source>
        <dbReference type="EMBL" id="POF28833.1"/>
    </source>
</evidence>
<dbReference type="InterPro" id="IPR001638">
    <property type="entry name" value="Solute-binding_3/MltF_N"/>
</dbReference>
<proteinExistence type="predicted"/>
<organism evidence="2 3">
    <name type="scientific">Roseibium marinum</name>
    <dbReference type="NCBI Taxonomy" id="281252"/>
    <lineage>
        <taxon>Bacteria</taxon>
        <taxon>Pseudomonadati</taxon>
        <taxon>Pseudomonadota</taxon>
        <taxon>Alphaproteobacteria</taxon>
        <taxon>Hyphomicrobiales</taxon>
        <taxon>Stappiaceae</taxon>
        <taxon>Roseibium</taxon>
    </lineage>
</organism>
<dbReference type="SUPFAM" id="SSF53850">
    <property type="entry name" value="Periplasmic binding protein-like II"/>
    <property type="match status" value="1"/>
</dbReference>
<accession>A0A2S3UMQ2</accession>
<dbReference type="EMBL" id="PPCN01000011">
    <property type="protein sequence ID" value="POF28833.1"/>
    <property type="molecule type" value="Genomic_DNA"/>
</dbReference>
<gene>
    <name evidence="2" type="ORF">CLV41_11183</name>
</gene>
<comment type="caution">
    <text evidence="2">The sequence shown here is derived from an EMBL/GenBank/DDBJ whole genome shotgun (WGS) entry which is preliminary data.</text>
</comment>
<protein>
    <submittedName>
        <fullName evidence="2">ABC-type amino acid transport substrate-binding protein</fullName>
    </submittedName>
</protein>
<dbReference type="Gene3D" id="3.40.190.10">
    <property type="entry name" value="Periplasmic binding protein-like II"/>
    <property type="match status" value="2"/>
</dbReference>
<dbReference type="Pfam" id="PF00497">
    <property type="entry name" value="SBP_bac_3"/>
    <property type="match status" value="1"/>
</dbReference>
<dbReference type="SMART" id="SM00062">
    <property type="entry name" value="PBPb"/>
    <property type="match status" value="1"/>
</dbReference>
<evidence type="ECO:0000259" key="1">
    <source>
        <dbReference type="SMART" id="SM00062"/>
    </source>
</evidence>
<keyword evidence="3" id="KW-1185">Reference proteome</keyword>